<dbReference type="RefSeq" id="WP_087618785.1">
    <property type="nucleotide sequence ID" value="NZ_NEXX01000001.1"/>
</dbReference>
<dbReference type="PANTHER" id="PTHR11941:SF54">
    <property type="entry name" value="ENOYL-COA HYDRATASE, MITOCHONDRIAL"/>
    <property type="match status" value="1"/>
</dbReference>
<dbReference type="Pfam" id="PF00378">
    <property type="entry name" value="ECH_1"/>
    <property type="match status" value="1"/>
</dbReference>
<dbReference type="PANTHER" id="PTHR11941">
    <property type="entry name" value="ENOYL-COA HYDRATASE-RELATED"/>
    <property type="match status" value="1"/>
</dbReference>
<dbReference type="Proteomes" id="UP000196536">
    <property type="component" value="Unassembled WGS sequence"/>
</dbReference>
<evidence type="ECO:0000256" key="1">
    <source>
        <dbReference type="ARBA" id="ARBA00005254"/>
    </source>
</evidence>
<sequence>MESQQILKLDIREDGVAIIEIHRPEARNALNLALRQALSETFRQLNHDASVRAIVLTGGEKVFAAGADIKDFATASTAQMYLRHTEQYWQSIIDCTKPIIAAVNGYALGGGCELAMHADMIIAGRSAQFGQPEVKLGLMPGAGGTQRLLRAIGKFQTMLLVLTGKFIGAEEAKQMGLVSEVVEDANTIEHAVELAKTIAGFSPIAVQQIKEVTNLGQDMSLQAALSLERKAFQILFDTKDQKEGVNAFFEKRPARYQGE</sequence>
<evidence type="ECO:0000313" key="4">
    <source>
        <dbReference type="EMBL" id="OUY08159.1"/>
    </source>
</evidence>
<protein>
    <submittedName>
        <fullName evidence="4">Enoyl-CoA hydratase</fullName>
    </submittedName>
</protein>
<comment type="caution">
    <text evidence="4">The sequence shown here is derived from an EMBL/GenBank/DDBJ whole genome shotgun (WGS) entry which is preliminary data.</text>
</comment>
<dbReference type="FunFam" id="1.10.12.10:FF:000001">
    <property type="entry name" value="Probable enoyl-CoA hydratase, mitochondrial"/>
    <property type="match status" value="1"/>
</dbReference>
<dbReference type="GO" id="GO:0006635">
    <property type="term" value="P:fatty acid beta-oxidation"/>
    <property type="evidence" value="ECO:0007669"/>
    <property type="project" value="TreeGrafter"/>
</dbReference>
<dbReference type="InterPro" id="IPR018376">
    <property type="entry name" value="Enoyl-CoA_hyd/isom_CS"/>
</dbReference>
<dbReference type="NCBIfam" id="NF006007">
    <property type="entry name" value="PRK08138.1"/>
    <property type="match status" value="1"/>
</dbReference>
<dbReference type="GO" id="GO:0016836">
    <property type="term" value="F:hydro-lyase activity"/>
    <property type="evidence" value="ECO:0007669"/>
    <property type="project" value="UniProtKB-ARBA"/>
</dbReference>
<comment type="similarity">
    <text evidence="1 3">Belongs to the enoyl-CoA hydratase/isomerase family.</text>
</comment>
<dbReference type="InterPro" id="IPR014748">
    <property type="entry name" value="Enoyl-CoA_hydra_C"/>
</dbReference>
<dbReference type="CDD" id="cd06558">
    <property type="entry name" value="crotonase-like"/>
    <property type="match status" value="1"/>
</dbReference>
<dbReference type="Gene3D" id="3.90.226.10">
    <property type="entry name" value="2-enoyl-CoA Hydratase, Chain A, domain 1"/>
    <property type="match status" value="1"/>
</dbReference>
<dbReference type="PROSITE" id="PS00166">
    <property type="entry name" value="ENOYL_COA_HYDRATASE"/>
    <property type="match status" value="1"/>
</dbReference>
<keyword evidence="5" id="KW-1185">Reference proteome</keyword>
<accession>A0A1Z9Z141</accession>
<dbReference type="OrthoDB" id="9775794at2"/>
<keyword evidence="2" id="KW-0456">Lyase</keyword>
<evidence type="ECO:0000256" key="2">
    <source>
        <dbReference type="ARBA" id="ARBA00023239"/>
    </source>
</evidence>
<dbReference type="AlphaFoldDB" id="A0A1Z9Z141"/>
<proteinExistence type="inferred from homology"/>
<organism evidence="4 5">
    <name type="scientific">Acinetobacter populi</name>
    <dbReference type="NCBI Taxonomy" id="1582270"/>
    <lineage>
        <taxon>Bacteria</taxon>
        <taxon>Pseudomonadati</taxon>
        <taxon>Pseudomonadota</taxon>
        <taxon>Gammaproteobacteria</taxon>
        <taxon>Moraxellales</taxon>
        <taxon>Moraxellaceae</taxon>
        <taxon>Acinetobacter</taxon>
    </lineage>
</organism>
<dbReference type="Gene3D" id="1.10.12.10">
    <property type="entry name" value="Lyase 2-enoyl-coa Hydratase, Chain A, domain 2"/>
    <property type="match status" value="1"/>
</dbReference>
<name>A0A1Z9Z141_9GAMM</name>
<dbReference type="SUPFAM" id="SSF52096">
    <property type="entry name" value="ClpP/crotonase"/>
    <property type="match status" value="1"/>
</dbReference>
<dbReference type="FunFam" id="3.90.226.10:FF:000009">
    <property type="entry name" value="Carnitinyl-CoA dehydratase"/>
    <property type="match status" value="1"/>
</dbReference>
<reference evidence="4 5" key="1">
    <citation type="submission" date="2017-05" db="EMBL/GenBank/DDBJ databases">
        <title>Acinetobacter populi ANC 5415 (= PBJ7), whole genome shotgun sequencing project.</title>
        <authorList>
            <person name="Nemec A."/>
            <person name="Radolfova-Krizova L."/>
        </authorList>
    </citation>
    <scope>NUCLEOTIDE SEQUENCE [LARGE SCALE GENOMIC DNA]</scope>
    <source>
        <strain evidence="4 5">PBJ7</strain>
    </source>
</reference>
<evidence type="ECO:0000313" key="5">
    <source>
        <dbReference type="Proteomes" id="UP000196536"/>
    </source>
</evidence>
<dbReference type="InterPro" id="IPR001753">
    <property type="entry name" value="Enoyl-CoA_hydra/iso"/>
</dbReference>
<gene>
    <name evidence="4" type="ORF">CAP51_00620</name>
</gene>
<dbReference type="EMBL" id="NEXX01000001">
    <property type="protein sequence ID" value="OUY08159.1"/>
    <property type="molecule type" value="Genomic_DNA"/>
</dbReference>
<evidence type="ECO:0000256" key="3">
    <source>
        <dbReference type="RuleBase" id="RU003707"/>
    </source>
</evidence>
<dbReference type="InterPro" id="IPR029045">
    <property type="entry name" value="ClpP/crotonase-like_dom_sf"/>
</dbReference>